<dbReference type="GO" id="GO:0016209">
    <property type="term" value="F:antioxidant activity"/>
    <property type="evidence" value="ECO:0007669"/>
    <property type="project" value="InterPro"/>
</dbReference>
<dbReference type="OrthoDB" id="750178at2"/>
<dbReference type="KEGG" id="cbae:COR50_20135"/>
<dbReference type="Gene3D" id="3.40.30.10">
    <property type="entry name" value="Glutaredoxin"/>
    <property type="match status" value="2"/>
</dbReference>
<evidence type="ECO:0000313" key="3">
    <source>
        <dbReference type="EMBL" id="ATL49297.1"/>
    </source>
</evidence>
<proteinExistence type="predicted"/>
<dbReference type="RefSeq" id="WP_098195665.1">
    <property type="nucleotide sequence ID" value="NZ_CP023777.1"/>
</dbReference>
<dbReference type="AlphaFoldDB" id="A0A291QZC4"/>
<sequence length="722" mass="81944">MMRYQLLSRQWLPVALLMTTSVMAKAQAGREKPFTLKGQITAPQHPAKLYFTYEASKKQLVKDSVLLQKDGRFTFKGKISHPVLARIYMNPEGGKYTLRRFYLQPGKIEISSNGALDSATVKGSNDTPVFDEFVAHGNQYNDVFATLRTRAYYNRGMQDSVEAIEAEQEKVRHQFNKEVTEIIRQHPDSYASWDMLEGFRIAIDPNTITPMFEALSPKFKNSEEGKAMLQQIENARKIMVGAPAPNFTQNDVAGNPVSLTSFRGKYVLIDFWASWCGICRAENPNVLRAYNAYKDKGFTVLGVSLDDSLHRDDWVKAIKDDNMPWQQISDLKRGNNEAAVLYGIKGIPQNVLVDPNGIIIAKNKRNKELMGTLMAIFDKGYNLRMNGEVKADHAESIVFKYSRDDAYRYDTVAIRDGKFTWLSVMQEPQRVDATILPQNKRFDFFSDIGYLELKVNIDSLPDISLKGSDVQDEAKRFYAAARELSPEQKELLQQLTDATAEDRPRIGEALLNLSRSRYNTNVKKYVAAHPYSLFSLQLIRAKAEDFSGPKYDTVFPLFSSLPQVIQGTPSGRKIAAMLPELKKSAKGTMIADLSQADTSGQQVSLRSFKGKYVLIDFWASWCHPCRAENPNLLKAYNKFKSKGFTIVGISLDDIEHKWKKAIQDDQLPWTQLSDLKGRNNEIAKYYNVRGIPWNILIDREGKIIAKDLRGVALDEQLEQLIQ</sequence>
<reference evidence="3 4" key="1">
    <citation type="submission" date="2017-10" db="EMBL/GenBank/DDBJ databases">
        <title>Paenichitinophaga pekingensis gen. nov., sp. nov., isolated from activated sludge.</title>
        <authorList>
            <person name="Jin D."/>
            <person name="Kong X."/>
            <person name="Deng Y."/>
            <person name="Bai Z."/>
        </authorList>
    </citation>
    <scope>NUCLEOTIDE SEQUENCE [LARGE SCALE GENOMIC DNA]</scope>
    <source>
        <strain evidence="3 4">13</strain>
    </source>
</reference>
<feature type="domain" description="Thioredoxin" evidence="2">
    <location>
        <begin position="238"/>
        <end position="382"/>
    </location>
</feature>
<dbReference type="InterPro" id="IPR036249">
    <property type="entry name" value="Thioredoxin-like_sf"/>
</dbReference>
<dbReference type="EMBL" id="CP023777">
    <property type="protein sequence ID" value="ATL49297.1"/>
    <property type="molecule type" value="Genomic_DNA"/>
</dbReference>
<keyword evidence="1" id="KW-0732">Signal</keyword>
<dbReference type="PROSITE" id="PS51352">
    <property type="entry name" value="THIOREDOXIN_2"/>
    <property type="match status" value="2"/>
</dbReference>
<dbReference type="InterPro" id="IPR025380">
    <property type="entry name" value="DUF4369"/>
</dbReference>
<dbReference type="Pfam" id="PF14289">
    <property type="entry name" value="DUF4369"/>
    <property type="match status" value="2"/>
</dbReference>
<dbReference type="GO" id="GO:0016491">
    <property type="term" value="F:oxidoreductase activity"/>
    <property type="evidence" value="ECO:0007669"/>
    <property type="project" value="InterPro"/>
</dbReference>
<dbReference type="InterPro" id="IPR013766">
    <property type="entry name" value="Thioredoxin_domain"/>
</dbReference>
<feature type="chain" id="PRO_5012471426" description="Thioredoxin domain-containing protein" evidence="1">
    <location>
        <begin position="27"/>
        <end position="722"/>
    </location>
</feature>
<dbReference type="InterPro" id="IPR000866">
    <property type="entry name" value="AhpC/TSA"/>
</dbReference>
<gene>
    <name evidence="3" type="ORF">COR50_20135</name>
</gene>
<dbReference type="SUPFAM" id="SSF52833">
    <property type="entry name" value="Thioredoxin-like"/>
    <property type="match status" value="2"/>
</dbReference>
<dbReference type="Pfam" id="PF00578">
    <property type="entry name" value="AhpC-TSA"/>
    <property type="match status" value="2"/>
</dbReference>
<accession>A0A291QZC4</accession>
<dbReference type="Proteomes" id="UP000220133">
    <property type="component" value="Chromosome"/>
</dbReference>
<name>A0A291QZC4_9BACT</name>
<evidence type="ECO:0000256" key="1">
    <source>
        <dbReference type="SAM" id="SignalP"/>
    </source>
</evidence>
<dbReference type="CDD" id="cd02966">
    <property type="entry name" value="TlpA_like_family"/>
    <property type="match status" value="2"/>
</dbReference>
<organism evidence="3 4">
    <name type="scientific">Chitinophaga caeni</name>
    <dbReference type="NCBI Taxonomy" id="2029983"/>
    <lineage>
        <taxon>Bacteria</taxon>
        <taxon>Pseudomonadati</taxon>
        <taxon>Bacteroidota</taxon>
        <taxon>Chitinophagia</taxon>
        <taxon>Chitinophagales</taxon>
        <taxon>Chitinophagaceae</taxon>
        <taxon>Chitinophaga</taxon>
    </lineage>
</organism>
<feature type="signal peptide" evidence="1">
    <location>
        <begin position="1"/>
        <end position="26"/>
    </location>
</feature>
<feature type="domain" description="Thioredoxin" evidence="2">
    <location>
        <begin position="584"/>
        <end position="722"/>
    </location>
</feature>
<evidence type="ECO:0000259" key="2">
    <source>
        <dbReference type="PROSITE" id="PS51352"/>
    </source>
</evidence>
<keyword evidence="4" id="KW-1185">Reference proteome</keyword>
<evidence type="ECO:0000313" key="4">
    <source>
        <dbReference type="Proteomes" id="UP000220133"/>
    </source>
</evidence>
<protein>
    <recommendedName>
        <fullName evidence="2">Thioredoxin domain-containing protein</fullName>
    </recommendedName>
</protein>